<accession>A0A085W700</accession>
<gene>
    <name evidence="2" type="ORF">DB31_2581</name>
</gene>
<keyword evidence="3" id="KW-1185">Reference proteome</keyword>
<dbReference type="OrthoDB" id="9807384at2"/>
<reference evidence="2 3" key="1">
    <citation type="submission" date="2014-04" db="EMBL/GenBank/DDBJ databases">
        <title>Genome assembly of Hyalangium minutum DSM 14724.</title>
        <authorList>
            <person name="Sharma G."/>
            <person name="Subramanian S."/>
        </authorList>
    </citation>
    <scope>NUCLEOTIDE SEQUENCE [LARGE SCALE GENOMIC DNA]</scope>
    <source>
        <strain evidence="2 3">DSM 14724</strain>
    </source>
</reference>
<keyword evidence="1" id="KW-1133">Transmembrane helix</keyword>
<proteinExistence type="predicted"/>
<comment type="caution">
    <text evidence="2">The sequence shown here is derived from an EMBL/GenBank/DDBJ whole genome shotgun (WGS) entry which is preliminary data.</text>
</comment>
<evidence type="ECO:0000256" key="1">
    <source>
        <dbReference type="SAM" id="Phobius"/>
    </source>
</evidence>
<name>A0A085W700_9BACT</name>
<dbReference type="RefSeq" id="WP_044195734.1">
    <property type="nucleotide sequence ID" value="NZ_JMCB01000017.1"/>
</dbReference>
<evidence type="ECO:0000313" key="3">
    <source>
        <dbReference type="Proteomes" id="UP000028725"/>
    </source>
</evidence>
<keyword evidence="1" id="KW-0472">Membrane</keyword>
<evidence type="ECO:0000313" key="2">
    <source>
        <dbReference type="EMBL" id="KFE63463.1"/>
    </source>
</evidence>
<dbReference type="Proteomes" id="UP000028725">
    <property type="component" value="Unassembled WGS sequence"/>
</dbReference>
<evidence type="ECO:0008006" key="4">
    <source>
        <dbReference type="Google" id="ProtNLM"/>
    </source>
</evidence>
<keyword evidence="1" id="KW-0812">Transmembrane</keyword>
<sequence>MRRLLLFALVLGLAACGGPKEGPAGEGQSLQAQVLDAGVPVDGKAPEVEDWGVKGRVLPQQAKIGDPFVYELTFTHARDQRFELVAPKELEKFEILEQARQRQDGPGGSVTTFKLKMSAFELGVLTLPDLTFELTSPNAIQSISVPGMQVEVIPTLPKDADEQGANLFDFQPPAEVPIRSWRLLYILAGVLVAGLLAWGLIKWIRRPRPQVVVTKPLAPLDVRTREALNALGKENLPAKGQVKEFYFRLSEIIRGYLGERYSFEALECTTPELIASLRKLRTPNLPEEDLLRFISESDMVKYAKAEASPESCSQSLAFGFQLVEKTYVPPAPAPAQPPPHAPGPRVS</sequence>
<dbReference type="EMBL" id="JMCB01000017">
    <property type="protein sequence ID" value="KFE63463.1"/>
    <property type="molecule type" value="Genomic_DNA"/>
</dbReference>
<dbReference type="STRING" id="394096.DB31_2581"/>
<organism evidence="2 3">
    <name type="scientific">Hyalangium minutum</name>
    <dbReference type="NCBI Taxonomy" id="394096"/>
    <lineage>
        <taxon>Bacteria</taxon>
        <taxon>Pseudomonadati</taxon>
        <taxon>Myxococcota</taxon>
        <taxon>Myxococcia</taxon>
        <taxon>Myxococcales</taxon>
        <taxon>Cystobacterineae</taxon>
        <taxon>Archangiaceae</taxon>
        <taxon>Hyalangium</taxon>
    </lineage>
</organism>
<protein>
    <recommendedName>
        <fullName evidence="4">Protein BatD</fullName>
    </recommendedName>
</protein>
<dbReference type="PATRIC" id="fig|394096.3.peg.6914"/>
<feature type="transmembrane region" description="Helical" evidence="1">
    <location>
        <begin position="183"/>
        <end position="201"/>
    </location>
</feature>
<dbReference type="AlphaFoldDB" id="A0A085W700"/>
<dbReference type="PROSITE" id="PS51257">
    <property type="entry name" value="PROKAR_LIPOPROTEIN"/>
    <property type="match status" value="1"/>
</dbReference>